<feature type="region of interest" description="Disordered" evidence="1">
    <location>
        <begin position="166"/>
        <end position="217"/>
    </location>
</feature>
<feature type="compositionally biased region" description="Basic and acidic residues" evidence="1">
    <location>
        <begin position="166"/>
        <end position="177"/>
    </location>
</feature>
<name>R1GEI6_BOTPV</name>
<dbReference type="AlphaFoldDB" id="R1GEI6"/>
<dbReference type="KEGG" id="npa:UCRNP2_6589"/>
<evidence type="ECO:0000313" key="2">
    <source>
        <dbReference type="EMBL" id="EOD46676.1"/>
    </source>
</evidence>
<accession>R1GEI6</accession>
<sequence length="217" mass="23254">MATPPNNPTGATGTASATAPLSDTTFTLHELLTAALHGTAYDIGSMLFTPAANQDTNPDLANLLHSVRRARVDPDYAEKRARFVTEALQIQKRAAPGQGVEDAYIRMEGALDAAKRLEGGMKTMLADLRREKLRPAAMLSEREGREIDAEAARLVRFPMDLRGMKEMLEEKGRRGEGEGGEMAEEGEEKGQVADEQGGTKAKKAKNGGKGQGKASSS</sequence>
<gene>
    <name evidence="2" type="ORF">UCRNP2_6589</name>
</gene>
<reference evidence="3" key="1">
    <citation type="journal article" date="2013" name="Genome Announc.">
        <title>Draft genome sequence of Neofusicoccum parvum isolate UCR-NP2, a fungal vascular pathogen associated with grapevine cankers.</title>
        <authorList>
            <person name="Blanco-Ulate B."/>
            <person name="Rolshausen P."/>
            <person name="Cantu D."/>
        </authorList>
    </citation>
    <scope>NUCLEOTIDE SEQUENCE [LARGE SCALE GENOMIC DNA]</scope>
    <source>
        <strain evidence="3">UCR-NP2</strain>
    </source>
</reference>
<evidence type="ECO:0000313" key="3">
    <source>
        <dbReference type="Proteomes" id="UP000013521"/>
    </source>
</evidence>
<dbReference type="HOGENOM" id="CLU_1272102_0_0_1"/>
<evidence type="ECO:0000256" key="1">
    <source>
        <dbReference type="SAM" id="MobiDB-lite"/>
    </source>
</evidence>
<feature type="compositionally biased region" description="Acidic residues" evidence="1">
    <location>
        <begin position="178"/>
        <end position="187"/>
    </location>
</feature>
<organism evidence="2 3">
    <name type="scientific">Botryosphaeria parva (strain UCR-NP2)</name>
    <name type="common">Grapevine canker fungus</name>
    <name type="synonym">Neofusicoccum parvum</name>
    <dbReference type="NCBI Taxonomy" id="1287680"/>
    <lineage>
        <taxon>Eukaryota</taxon>
        <taxon>Fungi</taxon>
        <taxon>Dikarya</taxon>
        <taxon>Ascomycota</taxon>
        <taxon>Pezizomycotina</taxon>
        <taxon>Dothideomycetes</taxon>
        <taxon>Dothideomycetes incertae sedis</taxon>
        <taxon>Botryosphaeriales</taxon>
        <taxon>Botryosphaeriaceae</taxon>
        <taxon>Neofusicoccum</taxon>
    </lineage>
</organism>
<dbReference type="EMBL" id="KB916416">
    <property type="protein sequence ID" value="EOD46676.1"/>
    <property type="molecule type" value="Genomic_DNA"/>
</dbReference>
<dbReference type="Proteomes" id="UP000013521">
    <property type="component" value="Unassembled WGS sequence"/>
</dbReference>
<protein>
    <submittedName>
        <fullName evidence="2">Uncharacterized protein</fullName>
    </submittedName>
</protein>
<proteinExistence type="predicted"/>